<keyword evidence="3" id="KW-0326">Glycosidase</keyword>
<keyword evidence="2" id="KW-0378">Hydrolase</keyword>
<evidence type="ECO:0000313" key="5">
    <source>
        <dbReference type="Proteomes" id="UP001519887"/>
    </source>
</evidence>
<dbReference type="InterPro" id="IPR017853">
    <property type="entry name" value="GH"/>
</dbReference>
<dbReference type="InterPro" id="IPR002241">
    <property type="entry name" value="Glyco_hydro_27"/>
</dbReference>
<proteinExistence type="inferred from homology"/>
<evidence type="ECO:0000256" key="1">
    <source>
        <dbReference type="ARBA" id="ARBA00009743"/>
    </source>
</evidence>
<comment type="caution">
    <text evidence="4">The sequence shown here is derived from an EMBL/GenBank/DDBJ whole genome shotgun (WGS) entry which is preliminary data.</text>
</comment>
<gene>
    <name evidence="4" type="ORF">K0U00_38715</name>
</gene>
<organism evidence="4 5">
    <name type="scientific">Paenibacillus sepulcri</name>
    <dbReference type="NCBI Taxonomy" id="359917"/>
    <lineage>
        <taxon>Bacteria</taxon>
        <taxon>Bacillati</taxon>
        <taxon>Bacillota</taxon>
        <taxon>Bacilli</taxon>
        <taxon>Bacillales</taxon>
        <taxon>Paenibacillaceae</taxon>
        <taxon>Paenibacillus</taxon>
    </lineage>
</organism>
<evidence type="ECO:0000256" key="2">
    <source>
        <dbReference type="ARBA" id="ARBA00022801"/>
    </source>
</evidence>
<dbReference type="InterPro" id="IPR013785">
    <property type="entry name" value="Aldolase_TIM"/>
</dbReference>
<evidence type="ECO:0000313" key="4">
    <source>
        <dbReference type="EMBL" id="MBW7460011.1"/>
    </source>
</evidence>
<feature type="non-terminal residue" evidence="4">
    <location>
        <position position="374"/>
    </location>
</feature>
<dbReference type="Proteomes" id="UP001519887">
    <property type="component" value="Unassembled WGS sequence"/>
</dbReference>
<name>A0ABS7CGF3_9BACL</name>
<comment type="similarity">
    <text evidence="1">Belongs to the glycosyl hydrolase 27 family.</text>
</comment>
<reference evidence="4 5" key="1">
    <citation type="submission" date="2021-07" db="EMBL/GenBank/DDBJ databases">
        <title>Paenibacillus radiodurans sp. nov., isolated from the southeastern edge of Tengger Desert.</title>
        <authorList>
            <person name="Zhang G."/>
        </authorList>
    </citation>
    <scope>NUCLEOTIDE SEQUENCE [LARGE SCALE GENOMIC DNA]</scope>
    <source>
        <strain evidence="4 5">CCM 7311</strain>
    </source>
</reference>
<feature type="non-terminal residue" evidence="4">
    <location>
        <position position="1"/>
    </location>
</feature>
<dbReference type="PANTHER" id="PTHR11452:SF75">
    <property type="entry name" value="ALPHA-GALACTOSIDASE MEL1"/>
    <property type="match status" value="1"/>
</dbReference>
<sequence>YGGAAGELIRDSIPHGAIAGAMLESPVILLGSFGSYRGGLEAFGHANAAFAPALPWEHGVPFGWNSWSAVGGKLDYDVYSKTSDFLRKLQDNGFNKEGTVYVNFDSFWNNLTPEQLEAAVRQVKDNGQKAGIYWTPFAFWGTGFEREVEGTEGRFTYNDMLLRDREGNLLPSLDGGLAIDPTHPGNRLRTDYHLKRFVEWGFDYVKLDFLGHGALEGSHHNPDIRTGIQAYNFGMDYIVRSLDPQKIGRPFHINLSIAPIFPHIYGHSRRISCDAFGTLADTEYMLNSLTYGWWMNGTIYRYNDPDHTVLYQSFNQEPTSYHEGRSRLNASVIAGTLMMMGDDFRKEEACLRAEEWLENQDIVALAGLGETFLP</sequence>
<protein>
    <submittedName>
        <fullName evidence="4">Alpha-galactosidase</fullName>
    </submittedName>
</protein>
<dbReference type="SUPFAM" id="SSF51445">
    <property type="entry name" value="(Trans)glycosidases"/>
    <property type="match status" value="1"/>
</dbReference>
<accession>A0ABS7CGF3</accession>
<dbReference type="Gene3D" id="3.20.20.70">
    <property type="entry name" value="Aldolase class I"/>
    <property type="match status" value="1"/>
</dbReference>
<evidence type="ECO:0000256" key="3">
    <source>
        <dbReference type="ARBA" id="ARBA00023295"/>
    </source>
</evidence>
<dbReference type="PANTHER" id="PTHR11452">
    <property type="entry name" value="ALPHA-GALACTOSIDASE/ALPHA-N-ACETYLGALACTOSAMINIDASE"/>
    <property type="match status" value="1"/>
</dbReference>
<dbReference type="EMBL" id="JAHZIK010001963">
    <property type="protein sequence ID" value="MBW7460011.1"/>
    <property type="molecule type" value="Genomic_DNA"/>
</dbReference>
<keyword evidence="5" id="KW-1185">Reference proteome</keyword>